<dbReference type="EMBL" id="JXQY01000038">
    <property type="protein sequence ID" value="KIP89483.1"/>
    <property type="molecule type" value="Genomic_DNA"/>
</dbReference>
<accession>A0AAE2AS34</accession>
<name>A0AAE2AS34_PSEFL</name>
<sequence>MSSLYSAQCTGYRPANIAGNIMPGISSLVEDALKRAAELGELPAEDKLASEEDDELAAIVHERLAAPQRMQVRLADL</sequence>
<gene>
    <name evidence="1" type="ORF">RU10_24830</name>
</gene>
<comment type="caution">
    <text evidence="1">The sequence shown here is derived from an EMBL/GenBank/DDBJ whole genome shotgun (WGS) entry which is preliminary data.</text>
</comment>
<organism evidence="1 2">
    <name type="scientific">Pseudomonas fluorescens</name>
    <dbReference type="NCBI Taxonomy" id="294"/>
    <lineage>
        <taxon>Bacteria</taxon>
        <taxon>Pseudomonadati</taxon>
        <taxon>Pseudomonadota</taxon>
        <taxon>Gammaproteobacteria</taxon>
        <taxon>Pseudomonadales</taxon>
        <taxon>Pseudomonadaceae</taxon>
        <taxon>Pseudomonas</taxon>
    </lineage>
</organism>
<dbReference type="AlphaFoldDB" id="A0AAE2AS34"/>
<evidence type="ECO:0000313" key="1">
    <source>
        <dbReference type="EMBL" id="KIP89483.1"/>
    </source>
</evidence>
<dbReference type="Proteomes" id="UP000032086">
    <property type="component" value="Unassembled WGS sequence"/>
</dbReference>
<dbReference type="Gene3D" id="6.10.250.2570">
    <property type="match status" value="1"/>
</dbReference>
<reference evidence="1 2" key="1">
    <citation type="submission" date="2014-12" db="EMBL/GenBank/DDBJ databases">
        <title>16Stimator: statistical estimation of ribosomal gene copy numbers from draft genome assemblies.</title>
        <authorList>
            <person name="Perisin M.A."/>
            <person name="Vetter M."/>
            <person name="Gilbert J.A."/>
            <person name="Bergelson J."/>
        </authorList>
    </citation>
    <scope>NUCLEOTIDE SEQUENCE [LARGE SCALE GENOMIC DNA]</scope>
    <source>
        <strain evidence="1 2">MEP34</strain>
    </source>
</reference>
<proteinExistence type="predicted"/>
<evidence type="ECO:0000313" key="2">
    <source>
        <dbReference type="Proteomes" id="UP000032086"/>
    </source>
</evidence>
<protein>
    <submittedName>
        <fullName evidence="1">Uncharacterized protein</fullName>
    </submittedName>
</protein>